<evidence type="ECO:0000313" key="2">
    <source>
        <dbReference type="Proteomes" id="UP000515908"/>
    </source>
</evidence>
<organism evidence="1 2">
    <name type="scientific">Angomonas deanei</name>
    <dbReference type="NCBI Taxonomy" id="59799"/>
    <lineage>
        <taxon>Eukaryota</taxon>
        <taxon>Discoba</taxon>
        <taxon>Euglenozoa</taxon>
        <taxon>Kinetoplastea</taxon>
        <taxon>Metakinetoplastina</taxon>
        <taxon>Trypanosomatida</taxon>
        <taxon>Trypanosomatidae</taxon>
        <taxon>Strigomonadinae</taxon>
        <taxon>Angomonas</taxon>
    </lineage>
</organism>
<accession>A0A7G2CJ79</accession>
<dbReference type="OrthoDB" id="10687890at2759"/>
<gene>
    <name evidence="1" type="ORF">ADEAN_000616400</name>
</gene>
<keyword evidence="2" id="KW-1185">Reference proteome</keyword>
<dbReference type="EMBL" id="LR877155">
    <property type="protein sequence ID" value="CAD2218673.1"/>
    <property type="molecule type" value="Genomic_DNA"/>
</dbReference>
<dbReference type="AlphaFoldDB" id="A0A7G2CJ79"/>
<name>A0A7G2CJ79_9TRYP</name>
<dbReference type="Proteomes" id="UP000515908">
    <property type="component" value="Chromosome 11"/>
</dbReference>
<proteinExistence type="predicted"/>
<protein>
    <submittedName>
        <fullName evidence="1">Uncharacterized protein</fullName>
    </submittedName>
</protein>
<evidence type="ECO:0000313" key="1">
    <source>
        <dbReference type="EMBL" id="CAD2218673.1"/>
    </source>
</evidence>
<dbReference type="VEuPathDB" id="TriTrypDB:ADEAN_000616400"/>
<reference evidence="1 2" key="1">
    <citation type="submission" date="2020-08" db="EMBL/GenBank/DDBJ databases">
        <authorList>
            <person name="Newling K."/>
            <person name="Davey J."/>
            <person name="Forrester S."/>
        </authorList>
    </citation>
    <scope>NUCLEOTIDE SEQUENCE [LARGE SCALE GENOMIC DNA]</scope>
    <source>
        <strain evidence="2">Crithidia deanei Carvalho (ATCC PRA-265)</strain>
    </source>
</reference>
<sequence length="443" mass="48252">MLSTQGSFFPVMMHPCREVYDEMVKSIEHYGERKRLLAEFLKNTHFEQLVQNRRCGVFAAEAVIGAISYTNLGKYPVELADEDLPDKEELLLSETDKEGVYSIAGFIVCVVVAQYKMSNGGKNFNTQKMRRLAATTIRTLLCCPRESLRTFSLIKDPDVIQTGMLGVITTPVKVGSNDKKLLISVSAAQLVMAATNYGGRSLLTMNASGGSFEVFSAALFSLYLDGYSRSYYEAGKYEESTISAFLQSVSATTLVSSTVKVIHTNVAPVMFAKHQIAGGGYLKTASSELKRLVEQSAESAFVIVNCKGANYADLMAKSGDVLYLLQCKASRVNPTVKTSDELLKMGFSVVVQESPGKTKTQKKTPIETKPTSDAVNTTKSLLSALGCTTAVPVFVCTEPKSHPVKEKLKSAVQIHHAKGFGWDGPAALLYFGRSIEQTTIISV</sequence>